<protein>
    <submittedName>
        <fullName evidence="5">Helix-turn-helix transcriptional regulator</fullName>
    </submittedName>
</protein>
<dbReference type="PROSITE" id="PS50943">
    <property type="entry name" value="HTH_CROC1"/>
    <property type="match status" value="1"/>
</dbReference>
<sequence length="95" mass="10612">MNAMQTIAERVTKQRTARGFSQRALSEKLGISRTTLSSIERGEDGVTMGTLLKVMDFLDMTLESKKVVRLPKDGQFPRGGPTLMQIRAMREQGLL</sequence>
<dbReference type="InterPro" id="IPR010982">
    <property type="entry name" value="Lambda_DNA-bd_dom_sf"/>
</dbReference>
<proteinExistence type="predicted"/>
<organism evidence="5 6">
    <name type="scientific">Acidithiobacillus sulfurivorans</name>
    <dbReference type="NCBI Taxonomy" id="1958756"/>
    <lineage>
        <taxon>Bacteria</taxon>
        <taxon>Pseudomonadati</taxon>
        <taxon>Pseudomonadota</taxon>
        <taxon>Acidithiobacillia</taxon>
        <taxon>Acidithiobacillales</taxon>
        <taxon>Acidithiobacillaceae</taxon>
        <taxon>Acidithiobacillus</taxon>
    </lineage>
</organism>
<dbReference type="SMART" id="SM00530">
    <property type="entry name" value="HTH_XRE"/>
    <property type="match status" value="1"/>
</dbReference>
<name>A0ABS5ZX74_9PROT</name>
<dbReference type="InterPro" id="IPR050807">
    <property type="entry name" value="TransReg_Diox_bact_type"/>
</dbReference>
<evidence type="ECO:0000256" key="1">
    <source>
        <dbReference type="ARBA" id="ARBA00023015"/>
    </source>
</evidence>
<gene>
    <name evidence="5" type="ORF">HAP95_05980</name>
</gene>
<reference evidence="5 6" key="1">
    <citation type="journal article" date="2021" name="ISME J.">
        <title>Genomic evolution of the class Acidithiobacillia: deep-branching Proteobacteria living in extreme acidic conditions.</title>
        <authorList>
            <person name="Moya-Beltran A."/>
            <person name="Beard S."/>
            <person name="Rojas-Villalobos C."/>
            <person name="Issotta F."/>
            <person name="Gallardo Y."/>
            <person name="Ulloa R."/>
            <person name="Giaveno A."/>
            <person name="Degli Esposti M."/>
            <person name="Johnson D.B."/>
            <person name="Quatrini R."/>
        </authorList>
    </citation>
    <scope>NUCLEOTIDE SEQUENCE [LARGE SCALE GENOMIC DNA]</scope>
    <source>
        <strain evidence="5 6">RW2</strain>
    </source>
</reference>
<accession>A0ABS5ZX74</accession>
<dbReference type="Gene3D" id="1.10.260.40">
    <property type="entry name" value="lambda repressor-like DNA-binding domains"/>
    <property type="match status" value="1"/>
</dbReference>
<keyword evidence="1" id="KW-0805">Transcription regulation</keyword>
<evidence type="ECO:0000313" key="5">
    <source>
        <dbReference type="EMBL" id="MBU2759702.1"/>
    </source>
</evidence>
<dbReference type="PANTHER" id="PTHR46797:SF23">
    <property type="entry name" value="HTH-TYPE TRANSCRIPTIONAL REGULATOR SUTR"/>
    <property type="match status" value="1"/>
</dbReference>
<keyword evidence="3" id="KW-0804">Transcription</keyword>
<dbReference type="EMBL" id="JAAOMP010000068">
    <property type="protein sequence ID" value="MBU2759702.1"/>
    <property type="molecule type" value="Genomic_DNA"/>
</dbReference>
<keyword evidence="2" id="KW-0238">DNA-binding</keyword>
<dbReference type="PANTHER" id="PTHR46797">
    <property type="entry name" value="HTH-TYPE TRANSCRIPTIONAL REGULATOR"/>
    <property type="match status" value="1"/>
</dbReference>
<dbReference type="Proteomes" id="UP000755654">
    <property type="component" value="Unassembled WGS sequence"/>
</dbReference>
<dbReference type="SUPFAM" id="SSF47413">
    <property type="entry name" value="lambda repressor-like DNA-binding domains"/>
    <property type="match status" value="1"/>
</dbReference>
<keyword evidence="6" id="KW-1185">Reference proteome</keyword>
<evidence type="ECO:0000256" key="3">
    <source>
        <dbReference type="ARBA" id="ARBA00023163"/>
    </source>
</evidence>
<evidence type="ECO:0000259" key="4">
    <source>
        <dbReference type="PROSITE" id="PS50943"/>
    </source>
</evidence>
<evidence type="ECO:0000313" key="6">
    <source>
        <dbReference type="Proteomes" id="UP000755654"/>
    </source>
</evidence>
<dbReference type="InterPro" id="IPR001387">
    <property type="entry name" value="Cro/C1-type_HTH"/>
</dbReference>
<evidence type="ECO:0000256" key="2">
    <source>
        <dbReference type="ARBA" id="ARBA00023125"/>
    </source>
</evidence>
<dbReference type="RefSeq" id="WP_215883387.1">
    <property type="nucleotide sequence ID" value="NZ_JAAOMP010000068.1"/>
</dbReference>
<dbReference type="Pfam" id="PF01381">
    <property type="entry name" value="HTH_3"/>
    <property type="match status" value="1"/>
</dbReference>
<feature type="domain" description="HTH cro/C1-type" evidence="4">
    <location>
        <begin position="11"/>
        <end position="65"/>
    </location>
</feature>
<comment type="caution">
    <text evidence="5">The sequence shown here is derived from an EMBL/GenBank/DDBJ whole genome shotgun (WGS) entry which is preliminary data.</text>
</comment>
<dbReference type="CDD" id="cd00093">
    <property type="entry name" value="HTH_XRE"/>
    <property type="match status" value="1"/>
</dbReference>